<evidence type="ECO:0000313" key="2">
    <source>
        <dbReference type="EMBL" id="KAJ7369047.1"/>
    </source>
</evidence>
<dbReference type="Proteomes" id="UP001218218">
    <property type="component" value="Unassembled WGS sequence"/>
</dbReference>
<evidence type="ECO:0000313" key="3">
    <source>
        <dbReference type="Proteomes" id="UP001218218"/>
    </source>
</evidence>
<proteinExistence type="predicted"/>
<dbReference type="AlphaFoldDB" id="A0AAD7AVZ1"/>
<keyword evidence="1" id="KW-1133">Transmembrane helix</keyword>
<protein>
    <submittedName>
        <fullName evidence="2">Uncharacterized protein</fullName>
    </submittedName>
</protein>
<comment type="caution">
    <text evidence="2">The sequence shown here is derived from an EMBL/GenBank/DDBJ whole genome shotgun (WGS) entry which is preliminary data.</text>
</comment>
<gene>
    <name evidence="2" type="ORF">DFH08DRAFT_947928</name>
</gene>
<keyword evidence="1" id="KW-0472">Membrane</keyword>
<evidence type="ECO:0000256" key="1">
    <source>
        <dbReference type="SAM" id="Phobius"/>
    </source>
</evidence>
<keyword evidence="1" id="KW-0812">Transmembrane</keyword>
<name>A0AAD7AVZ1_9AGAR</name>
<dbReference type="EMBL" id="JARIHO010000001">
    <property type="protein sequence ID" value="KAJ7369047.1"/>
    <property type="molecule type" value="Genomic_DNA"/>
</dbReference>
<feature type="transmembrane region" description="Helical" evidence="1">
    <location>
        <begin position="95"/>
        <end position="118"/>
    </location>
</feature>
<reference evidence="2" key="1">
    <citation type="submission" date="2023-03" db="EMBL/GenBank/DDBJ databases">
        <title>Massive genome expansion in bonnet fungi (Mycena s.s.) driven by repeated elements and novel gene families across ecological guilds.</title>
        <authorList>
            <consortium name="Lawrence Berkeley National Laboratory"/>
            <person name="Harder C.B."/>
            <person name="Miyauchi S."/>
            <person name="Viragh M."/>
            <person name="Kuo A."/>
            <person name="Thoen E."/>
            <person name="Andreopoulos B."/>
            <person name="Lu D."/>
            <person name="Skrede I."/>
            <person name="Drula E."/>
            <person name="Henrissat B."/>
            <person name="Morin E."/>
            <person name="Kohler A."/>
            <person name="Barry K."/>
            <person name="LaButti K."/>
            <person name="Morin E."/>
            <person name="Salamov A."/>
            <person name="Lipzen A."/>
            <person name="Mereny Z."/>
            <person name="Hegedus B."/>
            <person name="Baldrian P."/>
            <person name="Stursova M."/>
            <person name="Weitz H."/>
            <person name="Taylor A."/>
            <person name="Grigoriev I.V."/>
            <person name="Nagy L.G."/>
            <person name="Martin F."/>
            <person name="Kauserud H."/>
        </authorList>
    </citation>
    <scope>NUCLEOTIDE SEQUENCE</scope>
    <source>
        <strain evidence="2">CBHHK002</strain>
    </source>
</reference>
<accession>A0AAD7AVZ1</accession>
<organism evidence="2 3">
    <name type="scientific">Mycena albidolilacea</name>
    <dbReference type="NCBI Taxonomy" id="1033008"/>
    <lineage>
        <taxon>Eukaryota</taxon>
        <taxon>Fungi</taxon>
        <taxon>Dikarya</taxon>
        <taxon>Basidiomycota</taxon>
        <taxon>Agaricomycotina</taxon>
        <taxon>Agaricomycetes</taxon>
        <taxon>Agaricomycetidae</taxon>
        <taxon>Agaricales</taxon>
        <taxon>Marasmiineae</taxon>
        <taxon>Mycenaceae</taxon>
        <taxon>Mycena</taxon>
    </lineage>
</organism>
<keyword evidence="3" id="KW-1185">Reference proteome</keyword>
<sequence length="139" mass="15292">MLKLGLIPSTLKAPIQPITKTQSRAYLEEFVDHGEYILKAVDSFVNGSLPAGARRPFLTLGPSLKQHFIARRGFSSSHCIFSSPPFEMAFNSRNLFFIACLVLFNVSMFATGYITTYVRPPSSLESPPFAVSLAKSKSA</sequence>